<feature type="region of interest" description="Disordered" evidence="1">
    <location>
        <begin position="1"/>
        <end position="28"/>
    </location>
</feature>
<evidence type="ECO:0000313" key="4">
    <source>
        <dbReference type="Proteomes" id="UP000267408"/>
    </source>
</evidence>
<name>A0A8G1UPK7_9ACTN</name>
<proteinExistence type="predicted"/>
<keyword evidence="2" id="KW-0472">Membrane</keyword>
<feature type="transmembrane region" description="Helical" evidence="2">
    <location>
        <begin position="148"/>
        <end position="170"/>
    </location>
</feature>
<dbReference type="Proteomes" id="UP000267408">
    <property type="component" value="Unassembled WGS sequence"/>
</dbReference>
<reference evidence="3 4" key="1">
    <citation type="submission" date="2018-11" db="EMBL/GenBank/DDBJ databases">
        <title>Sequencing the genomes of 1000 actinobacteria strains.</title>
        <authorList>
            <person name="Klenk H.-P."/>
        </authorList>
    </citation>
    <scope>NUCLEOTIDE SEQUENCE [LARGE SCALE GENOMIC DNA]</scope>
    <source>
        <strain evidence="3 4">DSM 44780</strain>
    </source>
</reference>
<feature type="transmembrane region" description="Helical" evidence="2">
    <location>
        <begin position="506"/>
        <end position="526"/>
    </location>
</feature>
<organism evidence="3 4">
    <name type="scientific">Kitasatospora cineracea</name>
    <dbReference type="NCBI Taxonomy" id="88074"/>
    <lineage>
        <taxon>Bacteria</taxon>
        <taxon>Bacillati</taxon>
        <taxon>Actinomycetota</taxon>
        <taxon>Actinomycetes</taxon>
        <taxon>Kitasatosporales</taxon>
        <taxon>Streptomycetaceae</taxon>
        <taxon>Kitasatospora</taxon>
    </lineage>
</organism>
<keyword evidence="2" id="KW-0812">Transmembrane</keyword>
<keyword evidence="2" id="KW-1133">Transmembrane helix</keyword>
<feature type="transmembrane region" description="Helical" evidence="2">
    <location>
        <begin position="216"/>
        <end position="237"/>
    </location>
</feature>
<evidence type="ECO:0000313" key="3">
    <source>
        <dbReference type="EMBL" id="ROR46694.1"/>
    </source>
</evidence>
<feature type="transmembrane region" description="Helical" evidence="2">
    <location>
        <begin position="538"/>
        <end position="559"/>
    </location>
</feature>
<dbReference type="EMBL" id="RJVJ01000001">
    <property type="protein sequence ID" value="ROR46694.1"/>
    <property type="molecule type" value="Genomic_DNA"/>
</dbReference>
<gene>
    <name evidence="3" type="ORF">EDD39_4978</name>
</gene>
<sequence>MTRPAAAAEPLAPAPDADGPADTPTAWTADDDWTDEALALLRALRAPHRRNRAKQAAFALYCTLLILVIWGGIPSLGLFLQASMGADYTAHGPDLLAAMPSGIAAAGLAVLLLAVRDGLWRGPVVPPRATTDWLLAHPVRPRPVLRPWFWLSCGLAALPGLLGAVGGMVALGLTVRVGLPAALGWCLAGGACLPLLGVCAGLLVQRSTRAARWARALTPPATVLVLALAAQSALAVAGHPVPWLERIELWSGPWGWAGIAALAPTPAAVPGAPLAAALLLAPTALCLVLADRAAATVPLPLLRERARTAAGVLAALRTVELRAARLAVTGASGGGRQLRVRLPAPRRPRLVLYWRDTLSLLRSPARLGRAVLLTVPALLCGVLADGTRGALSWGVTALALLFGYLALAQLLEPARIETDDVRRASWSPYPFADLMLRHAVVPTALGLLLAVLGTGTVLACGGGTAAWAAPLAVPPLVAAGLVNACRGPARRDLLYRSPQPAGGSTGLLFFTAWYAAGPAVALPVLAPPLSTALRAGTPAHLLQALLIALVLAAVLLHWARSRAAALPRLAGPS</sequence>
<feature type="transmembrane region" description="Helical" evidence="2">
    <location>
        <begin position="58"/>
        <end position="83"/>
    </location>
</feature>
<protein>
    <submittedName>
        <fullName evidence="3">Uncharacterized protein</fullName>
    </submittedName>
</protein>
<feature type="transmembrane region" description="Helical" evidence="2">
    <location>
        <begin position="272"/>
        <end position="290"/>
    </location>
</feature>
<feature type="transmembrane region" description="Helical" evidence="2">
    <location>
        <begin position="182"/>
        <end position="204"/>
    </location>
</feature>
<comment type="caution">
    <text evidence="3">The sequence shown here is derived from an EMBL/GenBank/DDBJ whole genome shotgun (WGS) entry which is preliminary data.</text>
</comment>
<dbReference type="AlphaFoldDB" id="A0A8G1UPK7"/>
<evidence type="ECO:0000256" key="2">
    <source>
        <dbReference type="SAM" id="Phobius"/>
    </source>
</evidence>
<accession>A0A8G1UPK7</accession>
<feature type="transmembrane region" description="Helical" evidence="2">
    <location>
        <begin position="390"/>
        <end position="407"/>
    </location>
</feature>
<feature type="transmembrane region" description="Helical" evidence="2">
    <location>
        <begin position="439"/>
        <end position="459"/>
    </location>
</feature>
<dbReference type="RefSeq" id="WP_244257011.1">
    <property type="nucleotide sequence ID" value="NZ_RJVJ01000001.1"/>
</dbReference>
<evidence type="ECO:0000256" key="1">
    <source>
        <dbReference type="SAM" id="MobiDB-lite"/>
    </source>
</evidence>
<feature type="transmembrane region" description="Helical" evidence="2">
    <location>
        <begin position="95"/>
        <end position="115"/>
    </location>
</feature>